<reference evidence="2" key="1">
    <citation type="journal article" date="2019" name="bioRxiv">
        <title>The Genome of the Zebra Mussel, Dreissena polymorpha: A Resource for Invasive Species Research.</title>
        <authorList>
            <person name="McCartney M.A."/>
            <person name="Auch B."/>
            <person name="Kono T."/>
            <person name="Mallez S."/>
            <person name="Zhang Y."/>
            <person name="Obille A."/>
            <person name="Becker A."/>
            <person name="Abrahante J.E."/>
            <person name="Garbe J."/>
            <person name="Badalamenti J.P."/>
            <person name="Herman A."/>
            <person name="Mangelson H."/>
            <person name="Liachko I."/>
            <person name="Sullivan S."/>
            <person name="Sone E.D."/>
            <person name="Koren S."/>
            <person name="Silverstein K.A.T."/>
            <person name="Beckman K.B."/>
            <person name="Gohl D.M."/>
        </authorList>
    </citation>
    <scope>NUCLEOTIDE SEQUENCE</scope>
    <source>
        <strain evidence="2">Duluth1</strain>
        <tissue evidence="2">Whole animal</tissue>
    </source>
</reference>
<reference evidence="2" key="2">
    <citation type="submission" date="2020-11" db="EMBL/GenBank/DDBJ databases">
        <authorList>
            <person name="McCartney M.A."/>
            <person name="Auch B."/>
            <person name="Kono T."/>
            <person name="Mallez S."/>
            <person name="Becker A."/>
            <person name="Gohl D.M."/>
            <person name="Silverstein K.A.T."/>
            <person name="Koren S."/>
            <person name="Bechman K.B."/>
            <person name="Herman A."/>
            <person name="Abrahante J.E."/>
            <person name="Garbe J."/>
        </authorList>
    </citation>
    <scope>NUCLEOTIDE SEQUENCE</scope>
    <source>
        <strain evidence="2">Duluth1</strain>
        <tissue evidence="2">Whole animal</tissue>
    </source>
</reference>
<evidence type="ECO:0000256" key="1">
    <source>
        <dbReference type="SAM" id="MobiDB-lite"/>
    </source>
</evidence>
<dbReference type="AlphaFoldDB" id="A0A9D4BYU9"/>
<organism evidence="2 3">
    <name type="scientific">Dreissena polymorpha</name>
    <name type="common">Zebra mussel</name>
    <name type="synonym">Mytilus polymorpha</name>
    <dbReference type="NCBI Taxonomy" id="45954"/>
    <lineage>
        <taxon>Eukaryota</taxon>
        <taxon>Metazoa</taxon>
        <taxon>Spiralia</taxon>
        <taxon>Lophotrochozoa</taxon>
        <taxon>Mollusca</taxon>
        <taxon>Bivalvia</taxon>
        <taxon>Autobranchia</taxon>
        <taxon>Heteroconchia</taxon>
        <taxon>Euheterodonta</taxon>
        <taxon>Imparidentia</taxon>
        <taxon>Neoheterodontei</taxon>
        <taxon>Myida</taxon>
        <taxon>Dreissenoidea</taxon>
        <taxon>Dreissenidae</taxon>
        <taxon>Dreissena</taxon>
    </lineage>
</organism>
<evidence type="ECO:0000313" key="3">
    <source>
        <dbReference type="Proteomes" id="UP000828390"/>
    </source>
</evidence>
<protein>
    <submittedName>
        <fullName evidence="2">Uncharacterized protein</fullName>
    </submittedName>
</protein>
<accession>A0A9D4BYU9</accession>
<sequence>MAPDTKVTDGHTAGRTAPKQYPSASGGGYILIPSFNEIRQSTSKIWLRTQKCL</sequence>
<feature type="region of interest" description="Disordered" evidence="1">
    <location>
        <begin position="1"/>
        <end position="26"/>
    </location>
</feature>
<keyword evidence="3" id="KW-1185">Reference proteome</keyword>
<dbReference type="EMBL" id="JAIWYP010000014">
    <property type="protein sequence ID" value="KAH3713523.1"/>
    <property type="molecule type" value="Genomic_DNA"/>
</dbReference>
<evidence type="ECO:0000313" key="2">
    <source>
        <dbReference type="EMBL" id="KAH3713523.1"/>
    </source>
</evidence>
<proteinExistence type="predicted"/>
<comment type="caution">
    <text evidence="2">The sequence shown here is derived from an EMBL/GenBank/DDBJ whole genome shotgun (WGS) entry which is preliminary data.</text>
</comment>
<name>A0A9D4BYU9_DREPO</name>
<dbReference type="Proteomes" id="UP000828390">
    <property type="component" value="Unassembled WGS sequence"/>
</dbReference>
<gene>
    <name evidence="2" type="ORF">DPMN_073315</name>
</gene>